<evidence type="ECO:0008006" key="3">
    <source>
        <dbReference type="Google" id="ProtNLM"/>
    </source>
</evidence>
<sequence length="189" mass="21859">MMERSQPLRHIDDKQFVVYFAGLLHIDYYPNFKALAKALNMIAEEGVSIKLILRGTQKLNFLNDVKFRVVYNSDFVSDEEIKKEIDAATILYLPMKFTVPEFYLYSMSTKMISYLTAKGSIFYHGPENSAAANLLHKWDAATICESLNVTEVKDDLLLCLRDINQHSSNAKELARDQFNMNEILDKFWN</sequence>
<gene>
    <name evidence="1" type="ORF">SAMN05421740_10455</name>
</gene>
<name>A0A1H7NQC4_9SPHI</name>
<dbReference type="Proteomes" id="UP000198916">
    <property type="component" value="Unassembled WGS sequence"/>
</dbReference>
<dbReference type="EMBL" id="FNZR01000004">
    <property type="protein sequence ID" value="SEL25187.1"/>
    <property type="molecule type" value="Genomic_DNA"/>
</dbReference>
<dbReference type="AlphaFoldDB" id="A0A1H7NQC4"/>
<proteinExistence type="predicted"/>
<accession>A0A1H7NQC4</accession>
<evidence type="ECO:0000313" key="2">
    <source>
        <dbReference type="Proteomes" id="UP000198916"/>
    </source>
</evidence>
<protein>
    <recommendedName>
        <fullName evidence="3">Glycosyl transferases group 1</fullName>
    </recommendedName>
</protein>
<reference evidence="2" key="1">
    <citation type="submission" date="2016-10" db="EMBL/GenBank/DDBJ databases">
        <authorList>
            <person name="Varghese N."/>
            <person name="Submissions S."/>
        </authorList>
    </citation>
    <scope>NUCLEOTIDE SEQUENCE [LARGE SCALE GENOMIC DNA]</scope>
    <source>
        <strain evidence="2">Jip14</strain>
    </source>
</reference>
<evidence type="ECO:0000313" key="1">
    <source>
        <dbReference type="EMBL" id="SEL25187.1"/>
    </source>
</evidence>
<keyword evidence="2" id="KW-1185">Reference proteome</keyword>
<organism evidence="1 2">
    <name type="scientific">Parapedobacter koreensis</name>
    <dbReference type="NCBI Taxonomy" id="332977"/>
    <lineage>
        <taxon>Bacteria</taxon>
        <taxon>Pseudomonadati</taxon>
        <taxon>Bacteroidota</taxon>
        <taxon>Sphingobacteriia</taxon>
        <taxon>Sphingobacteriales</taxon>
        <taxon>Sphingobacteriaceae</taxon>
        <taxon>Parapedobacter</taxon>
    </lineage>
</organism>
<dbReference type="STRING" id="332977.SAMN05421740_10455"/>